<dbReference type="SMART" id="SM00534">
    <property type="entry name" value="MUTSac"/>
    <property type="match status" value="1"/>
</dbReference>
<dbReference type="GO" id="GO:0005739">
    <property type="term" value="C:mitochondrion"/>
    <property type="evidence" value="ECO:0007669"/>
    <property type="project" value="TreeGrafter"/>
</dbReference>
<dbReference type="GO" id="GO:0006298">
    <property type="term" value="P:mismatch repair"/>
    <property type="evidence" value="ECO:0007669"/>
    <property type="project" value="InterPro"/>
</dbReference>
<keyword evidence="2" id="KW-0067">ATP-binding</keyword>
<evidence type="ECO:0000313" key="5">
    <source>
        <dbReference type="EMBL" id="ETO30875.1"/>
    </source>
</evidence>
<keyword evidence="3" id="KW-0238">DNA-binding</keyword>
<name>X6NX53_RETFI</name>
<dbReference type="GO" id="GO:0140664">
    <property type="term" value="F:ATP-dependent DNA damage sensor activity"/>
    <property type="evidence" value="ECO:0007669"/>
    <property type="project" value="InterPro"/>
</dbReference>
<keyword evidence="6" id="KW-1185">Reference proteome</keyword>
<evidence type="ECO:0000256" key="2">
    <source>
        <dbReference type="ARBA" id="ARBA00022840"/>
    </source>
</evidence>
<dbReference type="InterPro" id="IPR000432">
    <property type="entry name" value="DNA_mismatch_repair_MutS_C"/>
</dbReference>
<dbReference type="OrthoDB" id="10252754at2759"/>
<evidence type="ECO:0000313" key="6">
    <source>
        <dbReference type="Proteomes" id="UP000023152"/>
    </source>
</evidence>
<proteinExistence type="predicted"/>
<sequence>MDELGRGTSPQEGLAIALAVVKYLHDDLQCRCLFATHFFECAELAEKLHSAANYYVDTVVETQNKTQNLTFKHKIKPGYVTQSHAIFIAKISKFPNKVIDTASDRLLQYLNSKQNAISS</sequence>
<dbReference type="GO" id="GO:0030983">
    <property type="term" value="F:mismatched DNA binding"/>
    <property type="evidence" value="ECO:0007669"/>
    <property type="project" value="InterPro"/>
</dbReference>
<keyword evidence="1" id="KW-0547">Nucleotide-binding</keyword>
<comment type="caution">
    <text evidence="5">The sequence shown here is derived from an EMBL/GenBank/DDBJ whole genome shotgun (WGS) entry which is preliminary data.</text>
</comment>
<organism evidence="5 6">
    <name type="scientific">Reticulomyxa filosa</name>
    <dbReference type="NCBI Taxonomy" id="46433"/>
    <lineage>
        <taxon>Eukaryota</taxon>
        <taxon>Sar</taxon>
        <taxon>Rhizaria</taxon>
        <taxon>Retaria</taxon>
        <taxon>Foraminifera</taxon>
        <taxon>Monothalamids</taxon>
        <taxon>Reticulomyxidae</taxon>
        <taxon>Reticulomyxa</taxon>
    </lineage>
</organism>
<gene>
    <name evidence="5" type="ORF">RFI_06244</name>
</gene>
<dbReference type="Pfam" id="PF00488">
    <property type="entry name" value="MutS_V"/>
    <property type="match status" value="1"/>
</dbReference>
<dbReference type="InterPro" id="IPR027417">
    <property type="entry name" value="P-loop_NTPase"/>
</dbReference>
<dbReference type="GO" id="GO:0043504">
    <property type="term" value="P:mitochondrial DNA repair"/>
    <property type="evidence" value="ECO:0007669"/>
    <property type="project" value="TreeGrafter"/>
</dbReference>
<dbReference type="SUPFAM" id="SSF52540">
    <property type="entry name" value="P-loop containing nucleoside triphosphate hydrolases"/>
    <property type="match status" value="1"/>
</dbReference>
<feature type="domain" description="DNA mismatch repair proteins mutS family" evidence="4">
    <location>
        <begin position="1"/>
        <end position="107"/>
    </location>
</feature>
<dbReference type="GO" id="GO:0005524">
    <property type="term" value="F:ATP binding"/>
    <property type="evidence" value="ECO:0007669"/>
    <property type="project" value="UniProtKB-KW"/>
</dbReference>
<accession>X6NX53</accession>
<dbReference type="PANTHER" id="PTHR11361">
    <property type="entry name" value="DNA MISMATCH REPAIR PROTEIN MUTS FAMILY MEMBER"/>
    <property type="match status" value="1"/>
</dbReference>
<protein>
    <submittedName>
        <fullName evidence="5">MutS domain III family protein</fullName>
    </submittedName>
</protein>
<dbReference type="GO" id="GO:0005634">
    <property type="term" value="C:nucleus"/>
    <property type="evidence" value="ECO:0007669"/>
    <property type="project" value="TreeGrafter"/>
</dbReference>
<dbReference type="Gene3D" id="3.40.50.300">
    <property type="entry name" value="P-loop containing nucleotide triphosphate hydrolases"/>
    <property type="match status" value="1"/>
</dbReference>
<dbReference type="InterPro" id="IPR045076">
    <property type="entry name" value="MutS"/>
</dbReference>
<dbReference type="Proteomes" id="UP000023152">
    <property type="component" value="Unassembled WGS sequence"/>
</dbReference>
<reference evidence="5 6" key="1">
    <citation type="journal article" date="2013" name="Curr. Biol.">
        <title>The Genome of the Foraminiferan Reticulomyxa filosa.</title>
        <authorList>
            <person name="Glockner G."/>
            <person name="Hulsmann N."/>
            <person name="Schleicher M."/>
            <person name="Noegel A.A."/>
            <person name="Eichinger L."/>
            <person name="Gallinger C."/>
            <person name="Pawlowski J."/>
            <person name="Sierra R."/>
            <person name="Euteneuer U."/>
            <person name="Pillet L."/>
            <person name="Moustafa A."/>
            <person name="Platzer M."/>
            <person name="Groth M."/>
            <person name="Szafranski K."/>
            <person name="Schliwa M."/>
        </authorList>
    </citation>
    <scope>NUCLEOTIDE SEQUENCE [LARGE SCALE GENOMIC DNA]</scope>
</reference>
<dbReference type="EMBL" id="ASPP01005263">
    <property type="protein sequence ID" value="ETO30875.1"/>
    <property type="molecule type" value="Genomic_DNA"/>
</dbReference>
<evidence type="ECO:0000256" key="1">
    <source>
        <dbReference type="ARBA" id="ARBA00022741"/>
    </source>
</evidence>
<evidence type="ECO:0000256" key="3">
    <source>
        <dbReference type="ARBA" id="ARBA00023125"/>
    </source>
</evidence>
<evidence type="ECO:0000259" key="4">
    <source>
        <dbReference type="SMART" id="SM00534"/>
    </source>
</evidence>
<dbReference type="PANTHER" id="PTHR11361:SF34">
    <property type="entry name" value="DNA MISMATCH REPAIR PROTEIN MSH1, MITOCHONDRIAL"/>
    <property type="match status" value="1"/>
</dbReference>
<dbReference type="AlphaFoldDB" id="X6NX53"/>